<evidence type="ECO:0000256" key="1">
    <source>
        <dbReference type="SAM" id="MobiDB-lite"/>
    </source>
</evidence>
<keyword evidence="3" id="KW-1185">Reference proteome</keyword>
<protein>
    <submittedName>
        <fullName evidence="2">Uncharacterized protein</fullName>
    </submittedName>
</protein>
<feature type="compositionally biased region" description="Basic and acidic residues" evidence="1">
    <location>
        <begin position="38"/>
        <end position="74"/>
    </location>
</feature>
<name>A0A4S8JXW6_MUSBA</name>
<accession>A0A4S8JXW6</accession>
<gene>
    <name evidence="2" type="ORF">C4D60_Mb05t21650</name>
</gene>
<organism evidence="2 3">
    <name type="scientific">Musa balbisiana</name>
    <name type="common">Banana</name>
    <dbReference type="NCBI Taxonomy" id="52838"/>
    <lineage>
        <taxon>Eukaryota</taxon>
        <taxon>Viridiplantae</taxon>
        <taxon>Streptophyta</taxon>
        <taxon>Embryophyta</taxon>
        <taxon>Tracheophyta</taxon>
        <taxon>Spermatophyta</taxon>
        <taxon>Magnoliopsida</taxon>
        <taxon>Liliopsida</taxon>
        <taxon>Zingiberales</taxon>
        <taxon>Musaceae</taxon>
        <taxon>Musa</taxon>
    </lineage>
</organism>
<proteinExistence type="predicted"/>
<sequence length="74" mass="8721">MPDTVAVYMYRLRTADRSTATIGVEETGLKMSETSRSPPRDRKIRTERVSHRDAPYKRDFRRGSRSRQQHENPK</sequence>
<evidence type="ECO:0000313" key="3">
    <source>
        <dbReference type="Proteomes" id="UP000317650"/>
    </source>
</evidence>
<dbReference type="Proteomes" id="UP000317650">
    <property type="component" value="Chromosome 5"/>
</dbReference>
<dbReference type="AlphaFoldDB" id="A0A4S8JXW6"/>
<feature type="region of interest" description="Disordered" evidence="1">
    <location>
        <begin position="23"/>
        <end position="74"/>
    </location>
</feature>
<comment type="caution">
    <text evidence="2">The sequence shown here is derived from an EMBL/GenBank/DDBJ whole genome shotgun (WGS) entry which is preliminary data.</text>
</comment>
<reference evidence="2 3" key="1">
    <citation type="journal article" date="2019" name="Nat. Plants">
        <title>Genome sequencing of Musa balbisiana reveals subgenome evolution and function divergence in polyploid bananas.</title>
        <authorList>
            <person name="Yao X."/>
        </authorList>
    </citation>
    <scope>NUCLEOTIDE SEQUENCE [LARGE SCALE GENOMIC DNA]</scope>
    <source>
        <strain evidence="3">cv. DH-PKW</strain>
        <tissue evidence="2">Leaves</tissue>
    </source>
</reference>
<dbReference type="EMBL" id="PYDT01000003">
    <property type="protein sequence ID" value="THU67153.1"/>
    <property type="molecule type" value="Genomic_DNA"/>
</dbReference>
<evidence type="ECO:0000313" key="2">
    <source>
        <dbReference type="EMBL" id="THU67153.1"/>
    </source>
</evidence>